<proteinExistence type="predicted"/>
<dbReference type="EMBL" id="JBAKAP010000006">
    <property type="protein sequence ID" value="MEL0616594.1"/>
    <property type="molecule type" value="Genomic_DNA"/>
</dbReference>
<accession>A0ABU9GDP6</accession>
<dbReference type="Proteomes" id="UP001378242">
    <property type="component" value="Unassembled WGS sequence"/>
</dbReference>
<evidence type="ECO:0000313" key="1">
    <source>
        <dbReference type="EMBL" id="MEL0616594.1"/>
    </source>
</evidence>
<gene>
    <name evidence="1" type="ORF">V6243_07085</name>
</gene>
<name>A0ABU9GDP6_COBMA</name>
<keyword evidence="2" id="KW-1185">Reference proteome</keyword>
<reference evidence="1 2" key="1">
    <citation type="submission" date="2024-02" db="EMBL/GenBank/DDBJ databases">
        <title>Bacteria isolated from the canopy kelp, Nereocystis luetkeana.</title>
        <authorList>
            <person name="Pfister C.A."/>
            <person name="Younker I.T."/>
            <person name="Light S.H."/>
        </authorList>
    </citation>
    <scope>NUCLEOTIDE SEQUENCE [LARGE SCALE GENOMIC DNA]</scope>
    <source>
        <strain evidence="1 2">TI.5.07</strain>
    </source>
</reference>
<sequence>MSAFIHTSITLFYINISLSINATSTRLLSLDSRHFLVNMGLAFTGDRERRPSEMCMHISHDDGDVITSKASNTVARECGHGRNTSGRGCAREDATDGIRDGALHIMEQA</sequence>
<evidence type="ECO:0000313" key="2">
    <source>
        <dbReference type="Proteomes" id="UP001378242"/>
    </source>
</evidence>
<protein>
    <submittedName>
        <fullName evidence="1">Uncharacterized protein</fullName>
    </submittedName>
</protein>
<organism evidence="1 2">
    <name type="scientific">Cobetia marina</name>
    <name type="common">Deleya marina</name>
    <dbReference type="NCBI Taxonomy" id="28258"/>
    <lineage>
        <taxon>Bacteria</taxon>
        <taxon>Pseudomonadati</taxon>
        <taxon>Pseudomonadota</taxon>
        <taxon>Gammaproteobacteria</taxon>
        <taxon>Oceanospirillales</taxon>
        <taxon>Halomonadaceae</taxon>
        <taxon>Cobetia</taxon>
    </lineage>
</organism>
<dbReference type="RefSeq" id="WP_136938626.1">
    <property type="nucleotide sequence ID" value="NZ_JBAKAP010000006.1"/>
</dbReference>
<comment type="caution">
    <text evidence="1">The sequence shown here is derived from an EMBL/GenBank/DDBJ whole genome shotgun (WGS) entry which is preliminary data.</text>
</comment>